<keyword evidence="2" id="KW-0472">Membrane</keyword>
<sequence>MQSATFLSSLNLGTLVIVVVIVAIGFAYFLRKRSNRHPLDGREERNVARDLDAGREPPDHSPRA</sequence>
<proteinExistence type="predicted"/>
<evidence type="ECO:0000256" key="1">
    <source>
        <dbReference type="SAM" id="MobiDB-lite"/>
    </source>
</evidence>
<dbReference type="Proteomes" id="UP001404104">
    <property type="component" value="Unassembled WGS sequence"/>
</dbReference>
<dbReference type="RefSeq" id="WP_345864462.1">
    <property type="nucleotide sequence ID" value="NZ_JBDIMF010000003.1"/>
</dbReference>
<name>A0ABU9XT38_9SPHN</name>
<feature type="transmembrane region" description="Helical" evidence="2">
    <location>
        <begin position="12"/>
        <end position="30"/>
    </location>
</feature>
<protein>
    <recommendedName>
        <fullName evidence="5">LPXTG cell wall anchor domain-containing protein</fullName>
    </recommendedName>
</protein>
<evidence type="ECO:0000313" key="3">
    <source>
        <dbReference type="EMBL" id="MEN2786662.1"/>
    </source>
</evidence>
<reference evidence="3 4" key="1">
    <citation type="submission" date="2024-05" db="EMBL/GenBank/DDBJ databases">
        <authorList>
            <person name="Liu Q."/>
            <person name="Xin Y.-H."/>
        </authorList>
    </citation>
    <scope>NUCLEOTIDE SEQUENCE [LARGE SCALE GENOMIC DNA]</scope>
    <source>
        <strain evidence="3 4">CGMCC 1.15349</strain>
    </source>
</reference>
<evidence type="ECO:0000256" key="2">
    <source>
        <dbReference type="SAM" id="Phobius"/>
    </source>
</evidence>
<evidence type="ECO:0008006" key="5">
    <source>
        <dbReference type="Google" id="ProtNLM"/>
    </source>
</evidence>
<accession>A0ABU9XT38</accession>
<feature type="region of interest" description="Disordered" evidence="1">
    <location>
        <begin position="39"/>
        <end position="64"/>
    </location>
</feature>
<comment type="caution">
    <text evidence="3">The sequence shown here is derived from an EMBL/GenBank/DDBJ whole genome shotgun (WGS) entry which is preliminary data.</text>
</comment>
<dbReference type="EMBL" id="JBDIMF010000003">
    <property type="protein sequence ID" value="MEN2786662.1"/>
    <property type="molecule type" value="Genomic_DNA"/>
</dbReference>
<keyword evidence="2" id="KW-0812">Transmembrane</keyword>
<evidence type="ECO:0000313" key="4">
    <source>
        <dbReference type="Proteomes" id="UP001404104"/>
    </source>
</evidence>
<keyword evidence="4" id="KW-1185">Reference proteome</keyword>
<gene>
    <name evidence="3" type="ORF">ABC969_09555</name>
</gene>
<organism evidence="3 4">
    <name type="scientific">Sphingomonas qilianensis</name>
    <dbReference type="NCBI Taxonomy" id="1736690"/>
    <lineage>
        <taxon>Bacteria</taxon>
        <taxon>Pseudomonadati</taxon>
        <taxon>Pseudomonadota</taxon>
        <taxon>Alphaproteobacteria</taxon>
        <taxon>Sphingomonadales</taxon>
        <taxon>Sphingomonadaceae</taxon>
        <taxon>Sphingomonas</taxon>
    </lineage>
</organism>
<keyword evidence="2" id="KW-1133">Transmembrane helix</keyword>